<gene>
    <name evidence="2" type="ORF">Pyn_17629</name>
</gene>
<keyword evidence="3" id="KW-1185">Reference proteome</keyword>
<reference evidence="2 3" key="1">
    <citation type="submission" date="2018-02" db="EMBL/GenBank/DDBJ databases">
        <title>Draft genome of wild Prunus yedoensis var. nudiflora.</title>
        <authorList>
            <person name="Baek S."/>
            <person name="Kim J.-H."/>
            <person name="Choi K."/>
            <person name="Kim G.-B."/>
            <person name="Cho A."/>
            <person name="Jang H."/>
            <person name="Shin C.-H."/>
            <person name="Yu H.-J."/>
            <person name="Mun J.-H."/>
        </authorList>
    </citation>
    <scope>NUCLEOTIDE SEQUENCE [LARGE SCALE GENOMIC DNA]</scope>
    <source>
        <strain evidence="3">cv. Jeju island</strain>
        <tissue evidence="2">Leaf</tissue>
    </source>
</reference>
<organism evidence="2 3">
    <name type="scientific">Prunus yedoensis var. nudiflora</name>
    <dbReference type="NCBI Taxonomy" id="2094558"/>
    <lineage>
        <taxon>Eukaryota</taxon>
        <taxon>Viridiplantae</taxon>
        <taxon>Streptophyta</taxon>
        <taxon>Embryophyta</taxon>
        <taxon>Tracheophyta</taxon>
        <taxon>Spermatophyta</taxon>
        <taxon>Magnoliopsida</taxon>
        <taxon>eudicotyledons</taxon>
        <taxon>Gunneridae</taxon>
        <taxon>Pentapetalae</taxon>
        <taxon>rosids</taxon>
        <taxon>fabids</taxon>
        <taxon>Rosales</taxon>
        <taxon>Rosaceae</taxon>
        <taxon>Amygdaloideae</taxon>
        <taxon>Amygdaleae</taxon>
        <taxon>Prunus</taxon>
    </lineage>
</organism>
<sequence>MAQDVDHSPQVPNKVPDQVPGQATIRGNPKKQTITKKSGLAGNHGKSEVWNFFKKVLEEETGK</sequence>
<protein>
    <submittedName>
        <fullName evidence="2">Zinc finger BED domain-containing protein RICESLEEPER 2</fullName>
    </submittedName>
</protein>
<evidence type="ECO:0000313" key="3">
    <source>
        <dbReference type="Proteomes" id="UP000250321"/>
    </source>
</evidence>
<name>A0A314UAN3_PRUYE</name>
<accession>A0A314UAN3</accession>
<comment type="caution">
    <text evidence="2">The sequence shown here is derived from an EMBL/GenBank/DDBJ whole genome shotgun (WGS) entry which is preliminary data.</text>
</comment>
<feature type="region of interest" description="Disordered" evidence="1">
    <location>
        <begin position="1"/>
        <end position="45"/>
    </location>
</feature>
<evidence type="ECO:0000313" key="2">
    <source>
        <dbReference type="EMBL" id="PQM33922.1"/>
    </source>
</evidence>
<dbReference type="Proteomes" id="UP000250321">
    <property type="component" value="Unassembled WGS sequence"/>
</dbReference>
<dbReference type="EMBL" id="PJQY01003854">
    <property type="protein sequence ID" value="PQM33922.1"/>
    <property type="molecule type" value="Genomic_DNA"/>
</dbReference>
<dbReference type="AlphaFoldDB" id="A0A314UAN3"/>
<proteinExistence type="predicted"/>
<evidence type="ECO:0000256" key="1">
    <source>
        <dbReference type="SAM" id="MobiDB-lite"/>
    </source>
</evidence>